<accession>A0A091D9Z6</accession>
<proteinExistence type="predicted"/>
<evidence type="ECO:0000313" key="2">
    <source>
        <dbReference type="Proteomes" id="UP000028990"/>
    </source>
</evidence>
<name>A0A091D9Z6_FUKDA</name>
<gene>
    <name evidence="1" type="ORF">H920_10706</name>
</gene>
<dbReference type="Proteomes" id="UP000028990">
    <property type="component" value="Unassembled WGS sequence"/>
</dbReference>
<organism evidence="1 2">
    <name type="scientific">Fukomys damarensis</name>
    <name type="common">Damaraland mole rat</name>
    <name type="synonym">Cryptomys damarensis</name>
    <dbReference type="NCBI Taxonomy" id="885580"/>
    <lineage>
        <taxon>Eukaryota</taxon>
        <taxon>Metazoa</taxon>
        <taxon>Chordata</taxon>
        <taxon>Craniata</taxon>
        <taxon>Vertebrata</taxon>
        <taxon>Euteleostomi</taxon>
        <taxon>Mammalia</taxon>
        <taxon>Eutheria</taxon>
        <taxon>Euarchontoglires</taxon>
        <taxon>Glires</taxon>
        <taxon>Rodentia</taxon>
        <taxon>Hystricomorpha</taxon>
        <taxon>Bathyergidae</taxon>
        <taxon>Fukomys</taxon>
    </lineage>
</organism>
<keyword evidence="2" id="KW-1185">Reference proteome</keyword>
<dbReference type="EMBL" id="KN122846">
    <property type="protein sequence ID" value="KFO27902.1"/>
    <property type="molecule type" value="Genomic_DNA"/>
</dbReference>
<reference evidence="1 2" key="1">
    <citation type="submission" date="2013-11" db="EMBL/GenBank/DDBJ databases">
        <title>The Damaraland mole rat (Fukomys damarensis) genome and evolution of African mole rats.</title>
        <authorList>
            <person name="Gladyshev V.N."/>
            <person name="Fang X."/>
        </authorList>
    </citation>
    <scope>NUCLEOTIDE SEQUENCE [LARGE SCALE GENOMIC DNA]</scope>
    <source>
        <tissue evidence="1">Liver</tissue>
    </source>
</reference>
<protein>
    <submittedName>
        <fullName evidence="1">Uncharacterized protein</fullName>
    </submittedName>
</protein>
<sequence>MKAAAIPSDTEVLSSSDDGNNLVHIRKTIGSQLLLENQQAKIFLPSALFMAVGNTLQVDPPGPDCADSAQLGVTT</sequence>
<evidence type="ECO:0000313" key="1">
    <source>
        <dbReference type="EMBL" id="KFO27902.1"/>
    </source>
</evidence>
<dbReference type="AlphaFoldDB" id="A0A091D9Z6"/>